<dbReference type="PANTHER" id="PTHR30055:SF174">
    <property type="entry name" value="TRANSCRIPTIONAL REGULATORY PROTEIN (PROBABLY TETR-FAMILY)-RELATED"/>
    <property type="match status" value="1"/>
</dbReference>
<accession>A0A916WP38</accession>
<name>A0A916WP38_9ACTN</name>
<evidence type="ECO:0000313" key="7">
    <source>
        <dbReference type="Proteomes" id="UP000621454"/>
    </source>
</evidence>
<keyword evidence="1" id="KW-0805">Transcription regulation</keyword>
<dbReference type="InterPro" id="IPR036271">
    <property type="entry name" value="Tet_transcr_reg_TetR-rel_C_sf"/>
</dbReference>
<dbReference type="SUPFAM" id="SSF48498">
    <property type="entry name" value="Tetracyclin repressor-like, C-terminal domain"/>
    <property type="match status" value="1"/>
</dbReference>
<dbReference type="Pfam" id="PF21943">
    <property type="entry name" value="TetR_C_46"/>
    <property type="match status" value="1"/>
</dbReference>
<reference evidence="6" key="1">
    <citation type="journal article" date="2014" name="Int. J. Syst. Evol. Microbiol.">
        <title>Complete genome sequence of Corynebacterium casei LMG S-19264T (=DSM 44701T), isolated from a smear-ripened cheese.</title>
        <authorList>
            <consortium name="US DOE Joint Genome Institute (JGI-PGF)"/>
            <person name="Walter F."/>
            <person name="Albersmeier A."/>
            <person name="Kalinowski J."/>
            <person name="Ruckert C."/>
        </authorList>
    </citation>
    <scope>NUCLEOTIDE SEQUENCE</scope>
    <source>
        <strain evidence="6">CGMCC 1.12827</strain>
    </source>
</reference>
<dbReference type="InterPro" id="IPR050109">
    <property type="entry name" value="HTH-type_TetR-like_transc_reg"/>
</dbReference>
<feature type="domain" description="HTH tetR-type" evidence="5">
    <location>
        <begin position="11"/>
        <end position="71"/>
    </location>
</feature>
<dbReference type="EMBL" id="BMGC01000001">
    <property type="protein sequence ID" value="GGB16340.1"/>
    <property type="molecule type" value="Genomic_DNA"/>
</dbReference>
<proteinExistence type="predicted"/>
<dbReference type="GO" id="GO:0000976">
    <property type="term" value="F:transcription cis-regulatory region binding"/>
    <property type="evidence" value="ECO:0007669"/>
    <property type="project" value="TreeGrafter"/>
</dbReference>
<dbReference type="PROSITE" id="PS50977">
    <property type="entry name" value="HTH_TETR_2"/>
    <property type="match status" value="1"/>
</dbReference>
<dbReference type="SUPFAM" id="SSF46689">
    <property type="entry name" value="Homeodomain-like"/>
    <property type="match status" value="1"/>
</dbReference>
<dbReference type="Pfam" id="PF00440">
    <property type="entry name" value="TetR_N"/>
    <property type="match status" value="1"/>
</dbReference>
<keyword evidence="3" id="KW-0804">Transcription</keyword>
<dbReference type="Proteomes" id="UP000621454">
    <property type="component" value="Unassembled WGS sequence"/>
</dbReference>
<comment type="caution">
    <text evidence="6">The sequence shown here is derived from an EMBL/GenBank/DDBJ whole genome shotgun (WGS) entry which is preliminary data.</text>
</comment>
<dbReference type="InterPro" id="IPR001647">
    <property type="entry name" value="HTH_TetR"/>
</dbReference>
<keyword evidence="2 4" id="KW-0238">DNA-binding</keyword>
<dbReference type="GO" id="GO:0003700">
    <property type="term" value="F:DNA-binding transcription factor activity"/>
    <property type="evidence" value="ECO:0007669"/>
    <property type="project" value="TreeGrafter"/>
</dbReference>
<dbReference type="Gene3D" id="1.10.357.10">
    <property type="entry name" value="Tetracycline Repressor, domain 2"/>
    <property type="match status" value="1"/>
</dbReference>
<protein>
    <submittedName>
        <fullName evidence="6">TetR family transcriptional regulator</fullName>
    </submittedName>
</protein>
<evidence type="ECO:0000256" key="1">
    <source>
        <dbReference type="ARBA" id="ARBA00023015"/>
    </source>
</evidence>
<organism evidence="6 7">
    <name type="scientific">Gordonia jinhuaensis</name>
    <dbReference type="NCBI Taxonomy" id="1517702"/>
    <lineage>
        <taxon>Bacteria</taxon>
        <taxon>Bacillati</taxon>
        <taxon>Actinomycetota</taxon>
        <taxon>Actinomycetes</taxon>
        <taxon>Mycobacteriales</taxon>
        <taxon>Gordoniaceae</taxon>
        <taxon>Gordonia</taxon>
    </lineage>
</organism>
<sequence>MSVKRTRMTPQARRQQLLDAALQMANDQPIDEVTVELVAEEVGVSRALIFHYFDTKQDFHVELARALSDRLLAYTDPDLTLDDPIEVLRGTIERFVDFVTENRGAYLSLLRGTPTSGPEMSQVFEDTRAAMVARTLRYVSLAEVEATPLVELGVNGWMALAEDVISRWLRDPIVSRDELLDLVTTSLPMIGVAAGLVPAGLLGFQPSSAG</sequence>
<dbReference type="PANTHER" id="PTHR30055">
    <property type="entry name" value="HTH-TYPE TRANSCRIPTIONAL REGULATOR RUTR"/>
    <property type="match status" value="1"/>
</dbReference>
<dbReference type="InterPro" id="IPR054129">
    <property type="entry name" value="DesT_TetR_C"/>
</dbReference>
<evidence type="ECO:0000256" key="2">
    <source>
        <dbReference type="ARBA" id="ARBA00023125"/>
    </source>
</evidence>
<dbReference type="InterPro" id="IPR009057">
    <property type="entry name" value="Homeodomain-like_sf"/>
</dbReference>
<evidence type="ECO:0000256" key="3">
    <source>
        <dbReference type="ARBA" id="ARBA00023163"/>
    </source>
</evidence>
<evidence type="ECO:0000259" key="5">
    <source>
        <dbReference type="PROSITE" id="PS50977"/>
    </source>
</evidence>
<dbReference type="AlphaFoldDB" id="A0A916WP38"/>
<gene>
    <name evidence="6" type="ORF">GCM10011489_00520</name>
</gene>
<keyword evidence="7" id="KW-1185">Reference proteome</keyword>
<dbReference type="RefSeq" id="WP_229742043.1">
    <property type="nucleotide sequence ID" value="NZ_BMGC01000001.1"/>
</dbReference>
<feature type="DNA-binding region" description="H-T-H motif" evidence="4">
    <location>
        <begin position="34"/>
        <end position="53"/>
    </location>
</feature>
<evidence type="ECO:0000313" key="6">
    <source>
        <dbReference type="EMBL" id="GGB16340.1"/>
    </source>
</evidence>
<evidence type="ECO:0000256" key="4">
    <source>
        <dbReference type="PROSITE-ProRule" id="PRU00335"/>
    </source>
</evidence>
<reference evidence="6" key="2">
    <citation type="submission" date="2020-09" db="EMBL/GenBank/DDBJ databases">
        <authorList>
            <person name="Sun Q."/>
            <person name="Zhou Y."/>
        </authorList>
    </citation>
    <scope>NUCLEOTIDE SEQUENCE</scope>
    <source>
        <strain evidence="6">CGMCC 1.12827</strain>
    </source>
</reference>